<dbReference type="EMBL" id="FR845719">
    <property type="protein sequence ID" value="CCA59319.1"/>
    <property type="molecule type" value="Genomic_DNA"/>
</dbReference>
<name>F2RC68_STRVP</name>
<dbReference type="InterPro" id="IPR011990">
    <property type="entry name" value="TPR-like_helical_dom_sf"/>
</dbReference>
<evidence type="ECO:0000313" key="1">
    <source>
        <dbReference type="EMBL" id="CCA59319.1"/>
    </source>
</evidence>
<dbReference type="KEGG" id="sve:SVEN_6033"/>
<dbReference type="PATRIC" id="fig|953739.5.peg.1244"/>
<organism evidence="1 2">
    <name type="scientific">Streptomyces venezuelae (strain ATCC 10712 / CBS 650.69 / DSM 40230 / JCM 4526 / NBRC 13096 / PD 04745)</name>
    <dbReference type="NCBI Taxonomy" id="953739"/>
    <lineage>
        <taxon>Bacteria</taxon>
        <taxon>Bacillati</taxon>
        <taxon>Actinomycetota</taxon>
        <taxon>Actinomycetes</taxon>
        <taxon>Kitasatosporales</taxon>
        <taxon>Streptomycetaceae</taxon>
        <taxon>Streptomyces</taxon>
    </lineage>
</organism>
<sequence length="251" mass="27083">MRRAAQEGLDALGPQPDLYCWLALGHAAEDEDDHDDLAEEAFRAGLALDPDHLGLLAGYAELCLRADSFETPGRAARAESLADRLKALAPDSPEAGKLVAAERWARRGYWDDLRMRAAVARTTGRDTEAQARALADDLASGGGSAGPVGAGGPAGRDAAVRAATLEELSGRWDAPVRWLGRNRTGAWVAASLLCCLTNAVLRQTGLVDSLSLWGFLWLVPVLWVDRRFAAVRKRAEARHLAQLEAELAERR</sequence>
<dbReference type="RefSeq" id="WP_015037214.1">
    <property type="nucleotide sequence ID" value="NZ_CP029197.1"/>
</dbReference>
<evidence type="ECO:0000313" key="2">
    <source>
        <dbReference type="Proteomes" id="UP000006854"/>
    </source>
</evidence>
<dbReference type="AlphaFoldDB" id="F2RC68"/>
<dbReference type="Proteomes" id="UP000006854">
    <property type="component" value="Chromosome"/>
</dbReference>
<gene>
    <name evidence="1" type="ordered locus">SVEN_6033</name>
</gene>
<keyword evidence="2" id="KW-1185">Reference proteome</keyword>
<proteinExistence type="predicted"/>
<dbReference type="Gene3D" id="1.25.40.10">
    <property type="entry name" value="Tetratricopeptide repeat domain"/>
    <property type="match status" value="1"/>
</dbReference>
<reference evidence="1 2" key="1">
    <citation type="journal article" date="2011" name="BMC Genomics">
        <title>Genome-wide analysis of the role of GlnR in Streptomyces venezuelae provides new insights into global nitrogen regulation in actinomycetes.</title>
        <authorList>
            <person name="Pullan S.T."/>
            <person name="Bibb M.J."/>
            <person name="Merrick M."/>
        </authorList>
    </citation>
    <scope>NUCLEOTIDE SEQUENCE [LARGE SCALE GENOMIC DNA]</scope>
    <source>
        <strain evidence="1">ATCC 10712</strain>
    </source>
</reference>
<dbReference type="STRING" id="953739.SVEN_6033"/>
<protein>
    <recommendedName>
        <fullName evidence="3">Tetratricopeptide repeat protein</fullName>
    </recommendedName>
</protein>
<dbReference type="GeneID" id="51866576"/>
<evidence type="ECO:0008006" key="3">
    <source>
        <dbReference type="Google" id="ProtNLM"/>
    </source>
</evidence>
<accession>F2RC68</accession>
<dbReference type="HOGENOM" id="CLU_1022767_0_0_11"/>
<dbReference type="eggNOG" id="ENOG5031CKC">
    <property type="taxonomic scope" value="Bacteria"/>
</dbReference>